<dbReference type="Proteomes" id="UP000675882">
    <property type="component" value="Unassembled WGS sequence"/>
</dbReference>
<reference evidence="2" key="1">
    <citation type="submission" date="2018-05" db="EMBL/GenBank/DDBJ databases">
        <authorList>
            <person name="Lanie J.A."/>
            <person name="Ng W.-L."/>
            <person name="Kazmierczak K.M."/>
            <person name="Andrzejewski T.M."/>
            <person name="Davidsen T.M."/>
            <person name="Wayne K.J."/>
            <person name="Tettelin H."/>
            <person name="Glass J.I."/>
            <person name="Rusch D."/>
            <person name="Podicherti R."/>
            <person name="Tsui H.-C.T."/>
            <person name="Winkler M.E."/>
        </authorList>
    </citation>
    <scope>NUCLEOTIDE SEQUENCE</scope>
    <source>
        <strain evidence="2">KNB</strain>
    </source>
</reference>
<keyword evidence="3" id="KW-1185">Reference proteome</keyword>
<dbReference type="AlphaFoldDB" id="A0A2X0QRN8"/>
<gene>
    <name evidence="2" type="ORF">NITFAB_0312</name>
    <name evidence="1" type="ORF">NTGZN8_150041</name>
</gene>
<dbReference type="EMBL" id="LS423452">
    <property type="protein sequence ID" value="SPS04723.1"/>
    <property type="molecule type" value="Genomic_DNA"/>
</dbReference>
<protein>
    <submittedName>
        <fullName evidence="2">Uncharacterized protein</fullName>
    </submittedName>
</protein>
<dbReference type="RefSeq" id="WP_213035409.1">
    <property type="nucleotide sequence ID" value="NZ_CAJNBL010000007.1"/>
</dbReference>
<reference evidence="1" key="2">
    <citation type="submission" date="2021-02" db="EMBL/GenBank/DDBJ databases">
        <authorList>
            <person name="Han P."/>
        </authorList>
    </citation>
    <scope>NUCLEOTIDE SEQUENCE</scope>
    <source>
        <strain evidence="1">Candidatus Nitrotoga sp. ZN8</strain>
    </source>
</reference>
<proteinExistence type="predicted"/>
<dbReference type="EMBL" id="CAJNBL010000007">
    <property type="protein sequence ID" value="CAE6700974.1"/>
    <property type="molecule type" value="Genomic_DNA"/>
</dbReference>
<evidence type="ECO:0000313" key="1">
    <source>
        <dbReference type="EMBL" id="CAE6700974.1"/>
    </source>
</evidence>
<organism evidence="2">
    <name type="scientific">Candidatus Nitrotoga fabula</name>
    <dbReference type="NCBI Taxonomy" id="2182327"/>
    <lineage>
        <taxon>Bacteria</taxon>
        <taxon>Pseudomonadati</taxon>
        <taxon>Pseudomonadota</taxon>
        <taxon>Betaproteobacteria</taxon>
        <taxon>Nitrosomonadales</taxon>
        <taxon>Gallionellaceae</taxon>
        <taxon>Candidatus Nitrotoga</taxon>
    </lineage>
</organism>
<accession>A0A2X0QRN8</accession>
<evidence type="ECO:0000313" key="3">
    <source>
        <dbReference type="Proteomes" id="UP000675882"/>
    </source>
</evidence>
<name>A0A2X0QRN8_9PROT</name>
<evidence type="ECO:0000313" key="2">
    <source>
        <dbReference type="EMBL" id="SPS04723.1"/>
    </source>
</evidence>
<sequence>MSDRLNTQEASMLREELEILMNERTSLLQVAGAAAVLVANTDALSLPPEAAEAAEMLSKYVNDLPEETLKDALDMVHAEIESGDR</sequence>